<dbReference type="InterPro" id="IPR006439">
    <property type="entry name" value="HAD-SF_hydro_IA"/>
</dbReference>
<proteinExistence type="predicted"/>
<dbReference type="InterPro" id="IPR023198">
    <property type="entry name" value="PGP-like_dom2"/>
</dbReference>
<reference evidence="2 3" key="1">
    <citation type="submission" date="2021-02" db="EMBL/GenBank/DDBJ databases">
        <title>Characterization of Marinitoga sp. nov. str. BP5-C20A.</title>
        <authorList>
            <person name="Erauso G."/>
            <person name="Postec A."/>
        </authorList>
    </citation>
    <scope>NUCLEOTIDE SEQUENCE [LARGE SCALE GENOMIC DNA]</scope>
    <source>
        <strain evidence="2 3">BP5-C20A</strain>
    </source>
</reference>
<dbReference type="PANTHER" id="PTHR43316">
    <property type="entry name" value="HYDROLASE, HALOACID DELAHOGENASE-RELATED"/>
    <property type="match status" value="1"/>
</dbReference>
<dbReference type="NCBIfam" id="TIGR01549">
    <property type="entry name" value="HAD-SF-IA-v1"/>
    <property type="match status" value="1"/>
</dbReference>
<protein>
    <submittedName>
        <fullName evidence="2">HAD family hydrolase</fullName>
    </submittedName>
</protein>
<evidence type="ECO:0000313" key="3">
    <source>
        <dbReference type="Proteomes" id="UP001232493"/>
    </source>
</evidence>
<dbReference type="SFLD" id="SFLDS00003">
    <property type="entry name" value="Haloacid_Dehalogenase"/>
    <property type="match status" value="1"/>
</dbReference>
<evidence type="ECO:0000313" key="2">
    <source>
        <dbReference type="EMBL" id="WGS64971.1"/>
    </source>
</evidence>
<dbReference type="NCBIfam" id="TIGR01662">
    <property type="entry name" value="HAD-SF-IIIA"/>
    <property type="match status" value="1"/>
</dbReference>
<keyword evidence="3" id="KW-1185">Reference proteome</keyword>
<dbReference type="Gene3D" id="3.40.50.1000">
    <property type="entry name" value="HAD superfamily/HAD-like"/>
    <property type="match status" value="1"/>
</dbReference>
<dbReference type="SFLD" id="SFLDG01129">
    <property type="entry name" value="C1.5:_HAD__Beta-PGM__Phosphata"/>
    <property type="match status" value="1"/>
</dbReference>
<dbReference type="InterPro" id="IPR006549">
    <property type="entry name" value="HAD-SF_hydro_IIIA"/>
</dbReference>
<name>A0ABY8PQP6_9BACT</name>
<dbReference type="InterPro" id="IPR036412">
    <property type="entry name" value="HAD-like_sf"/>
</dbReference>
<gene>
    <name evidence="2" type="ORF">JRV97_11545</name>
</gene>
<dbReference type="SUPFAM" id="SSF56784">
    <property type="entry name" value="HAD-like"/>
    <property type="match status" value="1"/>
</dbReference>
<dbReference type="Proteomes" id="UP001232493">
    <property type="component" value="Chromosome"/>
</dbReference>
<dbReference type="Gene3D" id="1.10.150.240">
    <property type="entry name" value="Putative phosphatase, domain 2"/>
    <property type="match status" value="1"/>
</dbReference>
<dbReference type="InterPro" id="IPR023214">
    <property type="entry name" value="HAD_sf"/>
</dbReference>
<sequence length="217" mass="25840">MKKGIIFDLYGTLINANHLFLPIAKIISKETKYPARLLELKIRDTYNKYFKDYHLKPFKPEREYYKIMFNELKDFLGLKNSIDWYIDEMYKTFIDLKPYDDVDYLKTLKEKSLKIAILSNADNDFVIPALEKKPFPFDILITSHSSKLYKPDPKIFEYTLNKMNLKKEDVIFVGDNYFVDVIGGNSFGMKSILIKRAFNKFEHPDTIYNLYELEKYI</sequence>
<dbReference type="RefSeq" id="WP_280999025.1">
    <property type="nucleotide sequence ID" value="NZ_CP069362.1"/>
</dbReference>
<dbReference type="EMBL" id="CP069362">
    <property type="protein sequence ID" value="WGS64971.1"/>
    <property type="molecule type" value="Genomic_DNA"/>
</dbReference>
<keyword evidence="1 2" id="KW-0378">Hydrolase</keyword>
<dbReference type="InterPro" id="IPR041492">
    <property type="entry name" value="HAD_2"/>
</dbReference>
<dbReference type="PANTHER" id="PTHR43316:SF3">
    <property type="entry name" value="HALOACID DEHALOGENASE, TYPE II (AFU_ORTHOLOGUE AFUA_2G07750)-RELATED"/>
    <property type="match status" value="1"/>
</dbReference>
<dbReference type="Pfam" id="PF13419">
    <property type="entry name" value="HAD_2"/>
    <property type="match status" value="1"/>
</dbReference>
<evidence type="ECO:0000256" key="1">
    <source>
        <dbReference type="ARBA" id="ARBA00022801"/>
    </source>
</evidence>
<accession>A0ABY8PQP6</accession>
<organism evidence="2 3">
    <name type="scientific">Marinitoga aeolica</name>
    <dbReference type="NCBI Taxonomy" id="2809031"/>
    <lineage>
        <taxon>Bacteria</taxon>
        <taxon>Thermotogati</taxon>
        <taxon>Thermotogota</taxon>
        <taxon>Thermotogae</taxon>
        <taxon>Petrotogales</taxon>
        <taxon>Petrotogaceae</taxon>
        <taxon>Marinitoga</taxon>
    </lineage>
</organism>
<dbReference type="InterPro" id="IPR051540">
    <property type="entry name" value="S-2-haloacid_dehalogenase"/>
</dbReference>
<dbReference type="GO" id="GO:0016787">
    <property type="term" value="F:hydrolase activity"/>
    <property type="evidence" value="ECO:0007669"/>
    <property type="project" value="UniProtKB-KW"/>
</dbReference>
<dbReference type="NCBIfam" id="TIGR01509">
    <property type="entry name" value="HAD-SF-IA-v3"/>
    <property type="match status" value="1"/>
</dbReference>